<organism evidence="2">
    <name type="scientific">Arundo donax</name>
    <name type="common">Giant reed</name>
    <name type="synonym">Donax arundinaceus</name>
    <dbReference type="NCBI Taxonomy" id="35708"/>
    <lineage>
        <taxon>Eukaryota</taxon>
        <taxon>Viridiplantae</taxon>
        <taxon>Streptophyta</taxon>
        <taxon>Embryophyta</taxon>
        <taxon>Tracheophyta</taxon>
        <taxon>Spermatophyta</taxon>
        <taxon>Magnoliopsida</taxon>
        <taxon>Liliopsida</taxon>
        <taxon>Poales</taxon>
        <taxon>Poaceae</taxon>
        <taxon>PACMAD clade</taxon>
        <taxon>Arundinoideae</taxon>
        <taxon>Arundineae</taxon>
        <taxon>Arundo</taxon>
    </lineage>
</organism>
<proteinExistence type="predicted"/>
<dbReference type="EMBL" id="GBRH01270166">
    <property type="protein sequence ID" value="JAD27729.1"/>
    <property type="molecule type" value="Transcribed_RNA"/>
</dbReference>
<dbReference type="AlphaFoldDB" id="A0A0A8YMC2"/>
<protein>
    <submittedName>
        <fullName evidence="2">Uncharacterized protein</fullName>
    </submittedName>
</protein>
<reference evidence="2" key="2">
    <citation type="journal article" date="2015" name="Data Brief">
        <title>Shoot transcriptome of the giant reed, Arundo donax.</title>
        <authorList>
            <person name="Barrero R.A."/>
            <person name="Guerrero F.D."/>
            <person name="Moolhuijzen P."/>
            <person name="Goolsby J.A."/>
            <person name="Tidwell J."/>
            <person name="Bellgard S.E."/>
            <person name="Bellgard M.I."/>
        </authorList>
    </citation>
    <scope>NUCLEOTIDE SEQUENCE</scope>
    <source>
        <tissue evidence="2">Shoot tissue taken approximately 20 cm above the soil surface</tissue>
    </source>
</reference>
<evidence type="ECO:0000313" key="2">
    <source>
        <dbReference type="EMBL" id="JAD27729.1"/>
    </source>
</evidence>
<name>A0A0A8YMC2_ARUDO</name>
<accession>A0A0A8YMC2</accession>
<feature type="region of interest" description="Disordered" evidence="1">
    <location>
        <begin position="1"/>
        <end position="22"/>
    </location>
</feature>
<sequence length="50" mass="5290">MVAATRSGATLDGSQGVGADGRAGLELHGQLPVHRNQPAAFLVSFWREQE</sequence>
<reference evidence="2" key="1">
    <citation type="submission" date="2014-09" db="EMBL/GenBank/DDBJ databases">
        <authorList>
            <person name="Magalhaes I.L.F."/>
            <person name="Oliveira U."/>
            <person name="Santos F.R."/>
            <person name="Vidigal T.H.D.A."/>
            <person name="Brescovit A.D."/>
            <person name="Santos A.J."/>
        </authorList>
    </citation>
    <scope>NUCLEOTIDE SEQUENCE</scope>
    <source>
        <tissue evidence="2">Shoot tissue taken approximately 20 cm above the soil surface</tissue>
    </source>
</reference>
<evidence type="ECO:0000256" key="1">
    <source>
        <dbReference type="SAM" id="MobiDB-lite"/>
    </source>
</evidence>